<organism evidence="1 2">
    <name type="scientific">Lentilactobacillus otakiensis DSM 19908 = JCM 15040</name>
    <dbReference type="NCBI Taxonomy" id="1423780"/>
    <lineage>
        <taxon>Bacteria</taxon>
        <taxon>Bacillati</taxon>
        <taxon>Bacillota</taxon>
        <taxon>Bacilli</taxon>
        <taxon>Lactobacillales</taxon>
        <taxon>Lactobacillaceae</taxon>
        <taxon>Lentilactobacillus</taxon>
    </lineage>
</organism>
<dbReference type="STRING" id="1423780.FD05_GL002251"/>
<comment type="caution">
    <text evidence="1">The sequence shown here is derived from an EMBL/GenBank/DDBJ whole genome shotgun (WGS) entry which is preliminary data.</text>
</comment>
<proteinExistence type="predicted"/>
<gene>
    <name evidence="1" type="ORF">LOT_1322</name>
</gene>
<keyword evidence="2" id="KW-1185">Reference proteome</keyword>
<reference evidence="2" key="1">
    <citation type="journal article" date="2013" name="Genome Announc.">
        <title>Draft Genome Sequence of D-Branched-Chain Amino Acid Producer Lactobacillus otakiensis JCM 15040T, Isolated from a Traditional Japanese Pickle.</title>
        <authorList>
            <person name="Doi K."/>
            <person name="Mori K."/>
            <person name="Mutaguchi Y."/>
            <person name="Tashiro K."/>
            <person name="Fujino Y."/>
            <person name="Ohmori T."/>
            <person name="Kuhara S."/>
            <person name="Ohshima T."/>
        </authorList>
    </citation>
    <scope>NUCLEOTIDE SEQUENCE [LARGE SCALE GENOMIC DNA]</scope>
    <source>
        <strain evidence="2">JCM 15040</strain>
    </source>
</reference>
<dbReference type="OrthoDB" id="3238747at2"/>
<dbReference type="RefSeq" id="WP_020281226.1">
    <property type="nucleotide sequence ID" value="NZ_AZED01000005.1"/>
</dbReference>
<name>S4ND47_9LACO</name>
<dbReference type="Proteomes" id="UP000016361">
    <property type="component" value="Unassembled WGS sequence"/>
</dbReference>
<dbReference type="GeneID" id="301047269"/>
<accession>S4ND47</accession>
<protein>
    <submittedName>
        <fullName evidence="1">Uncharacterized protein</fullName>
    </submittedName>
</protein>
<sequence>MKLEVEINDDSTVITLPDGQGRLVVANPDKATDTTVNLYLKDGKLAGIDDSSAAKVADGLIRIEPAWDQEADYLAKSFSEYAVEKGVFKKDPLPAIKIPGSQRATIEKFRDMILTVLNGLGFRSLTIPKKKFKGKPRHKFTKQVSQIPFHVDHDGAKATVYWQKRNEMLIKAGAVMKPQPDLNKDGSMGFSAKFALKLRSEHTDSFQNFVTTKDIVLKSVNEVGLFLYFAGTNSWLVLKDDDGKSINEWTVVKE</sequence>
<evidence type="ECO:0000313" key="1">
    <source>
        <dbReference type="EMBL" id="GAD16784.1"/>
    </source>
</evidence>
<dbReference type="PATRIC" id="fig|1423780.4.peg.2286"/>
<dbReference type="EMBL" id="BASH01000004">
    <property type="protein sequence ID" value="GAD16784.1"/>
    <property type="molecule type" value="Genomic_DNA"/>
</dbReference>
<evidence type="ECO:0000313" key="2">
    <source>
        <dbReference type="Proteomes" id="UP000016361"/>
    </source>
</evidence>
<dbReference type="eggNOG" id="ENOG5032VTB">
    <property type="taxonomic scope" value="Bacteria"/>
</dbReference>
<dbReference type="AlphaFoldDB" id="S4ND47"/>